<evidence type="ECO:0000313" key="3">
    <source>
        <dbReference type="Proteomes" id="UP000593567"/>
    </source>
</evidence>
<reference evidence="2" key="1">
    <citation type="submission" date="2020-06" db="EMBL/GenBank/DDBJ databases">
        <title>Draft genome of Bugula neritina, a colonial animal packing powerful symbionts and potential medicines.</title>
        <authorList>
            <person name="Rayko M."/>
        </authorList>
    </citation>
    <scope>NUCLEOTIDE SEQUENCE [LARGE SCALE GENOMIC DNA]</scope>
    <source>
        <strain evidence="2">Kwan_BN1</strain>
    </source>
</reference>
<protein>
    <recommendedName>
        <fullName evidence="1">VWFA domain-containing protein</fullName>
    </recommendedName>
</protein>
<organism evidence="2 3">
    <name type="scientific">Bugula neritina</name>
    <name type="common">Brown bryozoan</name>
    <name type="synonym">Sertularia neritina</name>
    <dbReference type="NCBI Taxonomy" id="10212"/>
    <lineage>
        <taxon>Eukaryota</taxon>
        <taxon>Metazoa</taxon>
        <taxon>Spiralia</taxon>
        <taxon>Lophotrochozoa</taxon>
        <taxon>Bryozoa</taxon>
        <taxon>Gymnolaemata</taxon>
        <taxon>Cheilostomatida</taxon>
        <taxon>Flustrina</taxon>
        <taxon>Buguloidea</taxon>
        <taxon>Bugulidae</taxon>
        <taxon>Bugula</taxon>
    </lineage>
</organism>
<dbReference type="Proteomes" id="UP000593567">
    <property type="component" value="Unassembled WGS sequence"/>
</dbReference>
<gene>
    <name evidence="2" type="ORF">EB796_024013</name>
</gene>
<sequence length="154" mass="16554">MQLLARPVSQAFEDACLGSSNIINKPIFPSFPWGGITKGVSSGISSSLIKGKRSEEDRLANRDIVFVLDSSGSIPQDQFDKAKKAINVLIESFCPSKFGVNVFAMGVANARACELEIITGKGDDIAYGLGDFQNFDRFATAVKEIAEENPSKCA</sequence>
<accession>A0A7J7IUT6</accession>
<dbReference type="PROSITE" id="PS50234">
    <property type="entry name" value="VWFA"/>
    <property type="match status" value="1"/>
</dbReference>
<evidence type="ECO:0000313" key="2">
    <source>
        <dbReference type="EMBL" id="KAF6017683.1"/>
    </source>
</evidence>
<name>A0A7J7IUT6_BUGNE</name>
<dbReference type="CDD" id="cd00198">
    <property type="entry name" value="vWFA"/>
    <property type="match status" value="1"/>
</dbReference>
<evidence type="ECO:0000259" key="1">
    <source>
        <dbReference type="PROSITE" id="PS50234"/>
    </source>
</evidence>
<dbReference type="AlphaFoldDB" id="A0A7J7IUT6"/>
<dbReference type="EMBL" id="VXIV02003367">
    <property type="protein sequence ID" value="KAF6017683.1"/>
    <property type="molecule type" value="Genomic_DNA"/>
</dbReference>
<dbReference type="InterPro" id="IPR036465">
    <property type="entry name" value="vWFA_dom_sf"/>
</dbReference>
<dbReference type="InterPro" id="IPR002035">
    <property type="entry name" value="VWF_A"/>
</dbReference>
<proteinExistence type="predicted"/>
<dbReference type="OrthoDB" id="5964156at2759"/>
<dbReference type="SUPFAM" id="SSF53300">
    <property type="entry name" value="vWA-like"/>
    <property type="match status" value="1"/>
</dbReference>
<dbReference type="Gene3D" id="3.40.50.410">
    <property type="entry name" value="von Willebrand factor, type A domain"/>
    <property type="match status" value="1"/>
</dbReference>
<keyword evidence="3" id="KW-1185">Reference proteome</keyword>
<feature type="domain" description="VWFA" evidence="1">
    <location>
        <begin position="63"/>
        <end position="154"/>
    </location>
</feature>
<comment type="caution">
    <text evidence="2">The sequence shown here is derived from an EMBL/GenBank/DDBJ whole genome shotgun (WGS) entry which is preliminary data.</text>
</comment>
<dbReference type="Pfam" id="PF00092">
    <property type="entry name" value="VWA"/>
    <property type="match status" value="1"/>
</dbReference>